<dbReference type="HAMAP" id="MF_01365_B">
    <property type="entry name" value="Ribosomal_uL6_B"/>
    <property type="match status" value="1"/>
</dbReference>
<accession>A0A1F6FP62</accession>
<evidence type="ECO:0000256" key="4">
    <source>
        <dbReference type="ARBA" id="ARBA00023274"/>
    </source>
</evidence>
<dbReference type="InterPro" id="IPR020040">
    <property type="entry name" value="Ribosomal_uL6_a/b-dom"/>
</dbReference>
<evidence type="ECO:0000313" key="10">
    <source>
        <dbReference type="Proteomes" id="UP000179136"/>
    </source>
</evidence>
<dbReference type="GO" id="GO:0019843">
    <property type="term" value="F:rRNA binding"/>
    <property type="evidence" value="ECO:0007669"/>
    <property type="project" value="UniProtKB-UniRule"/>
</dbReference>
<comment type="caution">
    <text evidence="9">The sequence shown here is derived from an EMBL/GenBank/DDBJ whole genome shotgun (WGS) entry which is preliminary data.</text>
</comment>
<keyword evidence="3 5" id="KW-0689">Ribosomal protein</keyword>
<evidence type="ECO:0000256" key="3">
    <source>
        <dbReference type="ARBA" id="ARBA00022980"/>
    </source>
</evidence>
<dbReference type="PRINTS" id="PR00059">
    <property type="entry name" value="RIBOSOMALL6"/>
</dbReference>
<dbReference type="FunFam" id="3.90.930.12:FF:000002">
    <property type="entry name" value="50S ribosomal protein L6"/>
    <property type="match status" value="1"/>
</dbReference>
<keyword evidence="2 5" id="KW-0694">RNA-binding</keyword>
<dbReference type="InterPro" id="IPR002358">
    <property type="entry name" value="Ribosomal_uL6_CS"/>
</dbReference>
<dbReference type="InterPro" id="IPR019906">
    <property type="entry name" value="Ribosomal_uL6_bac-type"/>
</dbReference>
<keyword evidence="1 5" id="KW-0699">rRNA-binding</keyword>
<gene>
    <name evidence="5" type="primary">rplF</name>
    <name evidence="9" type="ORF">A3B87_02365</name>
</gene>
<evidence type="ECO:0000256" key="6">
    <source>
        <dbReference type="RuleBase" id="RU003869"/>
    </source>
</evidence>
<protein>
    <recommendedName>
        <fullName evidence="5">Large ribosomal subunit protein uL6</fullName>
    </recommendedName>
</protein>
<evidence type="ECO:0000256" key="5">
    <source>
        <dbReference type="HAMAP-Rule" id="MF_01365"/>
    </source>
</evidence>
<dbReference type="EMBL" id="MFMW01000004">
    <property type="protein sequence ID" value="OGG87646.1"/>
    <property type="molecule type" value="Genomic_DNA"/>
</dbReference>
<comment type="function">
    <text evidence="5 7">This protein binds to the 23S rRNA, and is important in its secondary structure. It is located near the subunit interface in the base of the L7/L12 stalk, and near the tRNA binding site of the peptidyltransferase center.</text>
</comment>
<evidence type="ECO:0000256" key="2">
    <source>
        <dbReference type="ARBA" id="ARBA00022884"/>
    </source>
</evidence>
<dbReference type="PANTHER" id="PTHR11655">
    <property type="entry name" value="60S/50S RIBOSOMAL PROTEIN L6/L9"/>
    <property type="match status" value="1"/>
</dbReference>
<dbReference type="AlphaFoldDB" id="A0A1F6FP62"/>
<keyword evidence="4 5" id="KW-0687">Ribonucleoprotein</keyword>
<name>A0A1F6FP62_9BACT</name>
<dbReference type="SUPFAM" id="SSF56053">
    <property type="entry name" value="Ribosomal protein L6"/>
    <property type="match status" value="2"/>
</dbReference>
<dbReference type="PROSITE" id="PS00525">
    <property type="entry name" value="RIBOSOMAL_L6_1"/>
    <property type="match status" value="1"/>
</dbReference>
<dbReference type="InterPro" id="IPR036789">
    <property type="entry name" value="Ribosomal_uL6-like_a/b-dom_sf"/>
</dbReference>
<dbReference type="GO" id="GO:0003735">
    <property type="term" value="F:structural constituent of ribosome"/>
    <property type="evidence" value="ECO:0007669"/>
    <property type="project" value="UniProtKB-UniRule"/>
</dbReference>
<reference evidence="9 10" key="1">
    <citation type="journal article" date="2016" name="Nat. Commun.">
        <title>Thousands of microbial genomes shed light on interconnected biogeochemical processes in an aquifer system.</title>
        <authorList>
            <person name="Anantharaman K."/>
            <person name="Brown C.T."/>
            <person name="Hug L.A."/>
            <person name="Sharon I."/>
            <person name="Castelle C.J."/>
            <person name="Probst A.J."/>
            <person name="Thomas B.C."/>
            <person name="Singh A."/>
            <person name="Wilkins M.J."/>
            <person name="Karaoz U."/>
            <person name="Brodie E.L."/>
            <person name="Williams K.H."/>
            <person name="Hubbard S.S."/>
            <person name="Banfield J.F."/>
        </authorList>
    </citation>
    <scope>NUCLEOTIDE SEQUENCE [LARGE SCALE GENOMIC DNA]</scope>
</reference>
<comment type="subunit">
    <text evidence="5">Part of the 50S ribosomal subunit.</text>
</comment>
<evidence type="ECO:0000259" key="8">
    <source>
        <dbReference type="Pfam" id="PF00347"/>
    </source>
</evidence>
<dbReference type="NCBIfam" id="TIGR03654">
    <property type="entry name" value="L6_bact"/>
    <property type="match status" value="1"/>
</dbReference>
<evidence type="ECO:0000256" key="1">
    <source>
        <dbReference type="ARBA" id="ARBA00022730"/>
    </source>
</evidence>
<dbReference type="PANTHER" id="PTHR11655:SF14">
    <property type="entry name" value="LARGE RIBOSOMAL SUBUNIT PROTEIN UL6M"/>
    <property type="match status" value="1"/>
</dbReference>
<dbReference type="PIRSF" id="PIRSF002162">
    <property type="entry name" value="Ribosomal_L6"/>
    <property type="match status" value="1"/>
</dbReference>
<organism evidence="9 10">
    <name type="scientific">Candidatus Kuenenbacteria bacterium RIFCSPHIGHO2_02_FULL_39_13</name>
    <dbReference type="NCBI Taxonomy" id="1798561"/>
    <lineage>
        <taxon>Bacteria</taxon>
        <taxon>Candidatus Kueneniibacteriota</taxon>
    </lineage>
</organism>
<dbReference type="Gene3D" id="3.90.930.12">
    <property type="entry name" value="Ribosomal protein L6, alpha-beta domain"/>
    <property type="match status" value="2"/>
</dbReference>
<evidence type="ECO:0000256" key="7">
    <source>
        <dbReference type="RuleBase" id="RU003870"/>
    </source>
</evidence>
<sequence length="182" mass="20300">MSRIGKKPIEIPQDVKVKIDGQVIHVRGPKGELEYVLHPHVKIEQKENKLELTIKNTDDKFDKALWGTNRQMVANLIIGVSQGYSKQLEINGVGYKAELKGNTLVLAVGYSHPINFKLPPNVTVNVEKNIITLQSINKQLLGETAASLRKIRKPEPYKGKGIKYIDEIIVRKAGKQVKTTAG</sequence>
<dbReference type="Proteomes" id="UP000179136">
    <property type="component" value="Unassembled WGS sequence"/>
</dbReference>
<dbReference type="GO" id="GO:0022625">
    <property type="term" value="C:cytosolic large ribosomal subunit"/>
    <property type="evidence" value="ECO:0007669"/>
    <property type="project" value="UniProtKB-UniRule"/>
</dbReference>
<dbReference type="Pfam" id="PF00347">
    <property type="entry name" value="Ribosomal_L6"/>
    <property type="match status" value="2"/>
</dbReference>
<feature type="domain" description="Large ribosomal subunit protein uL6 alpha-beta" evidence="8">
    <location>
        <begin position="11"/>
        <end position="83"/>
    </location>
</feature>
<dbReference type="InterPro" id="IPR000702">
    <property type="entry name" value="Ribosomal_uL6-like"/>
</dbReference>
<dbReference type="STRING" id="1798561.A3B87_02365"/>
<feature type="domain" description="Large ribosomal subunit protein uL6 alpha-beta" evidence="8">
    <location>
        <begin position="92"/>
        <end position="164"/>
    </location>
</feature>
<dbReference type="GO" id="GO:0002181">
    <property type="term" value="P:cytoplasmic translation"/>
    <property type="evidence" value="ECO:0007669"/>
    <property type="project" value="TreeGrafter"/>
</dbReference>
<comment type="similarity">
    <text evidence="5 6">Belongs to the universal ribosomal protein uL6 family.</text>
</comment>
<evidence type="ECO:0000313" key="9">
    <source>
        <dbReference type="EMBL" id="OGG87646.1"/>
    </source>
</evidence>
<proteinExistence type="inferred from homology"/>